<reference evidence="2" key="1">
    <citation type="submission" date="2015-07" db="EMBL/GenBank/DDBJ databases">
        <title>Adaptation to a free-living lifestyle via gene acquisitions in the diplomonad Trepomonas sp. PC1.</title>
        <authorList>
            <person name="Xu F."/>
            <person name="Jerlstrom-Hultqvist J."/>
            <person name="Kolisko M."/>
            <person name="Simpson A.G.B."/>
            <person name="Roger A.J."/>
            <person name="Svard S.G."/>
            <person name="Andersson J.O."/>
        </authorList>
    </citation>
    <scope>NUCLEOTIDE SEQUENCE</scope>
    <source>
        <strain evidence="2">PC1</strain>
    </source>
</reference>
<organism evidence="2">
    <name type="scientific">Trepomonas sp. PC1</name>
    <dbReference type="NCBI Taxonomy" id="1076344"/>
    <lineage>
        <taxon>Eukaryota</taxon>
        <taxon>Metamonada</taxon>
        <taxon>Diplomonadida</taxon>
        <taxon>Hexamitidae</taxon>
        <taxon>Hexamitinae</taxon>
        <taxon>Trepomonas</taxon>
    </lineage>
</organism>
<gene>
    <name evidence="2" type="ORF">TPC1_13617</name>
</gene>
<dbReference type="Pfam" id="PF00808">
    <property type="entry name" value="CBFD_NFYB_HMF"/>
    <property type="match status" value="1"/>
</dbReference>
<dbReference type="AlphaFoldDB" id="A0A146KCC7"/>
<evidence type="ECO:0000259" key="1">
    <source>
        <dbReference type="Pfam" id="PF00808"/>
    </source>
</evidence>
<name>A0A146KCC7_9EUKA</name>
<feature type="non-terminal residue" evidence="2">
    <location>
        <position position="1"/>
    </location>
</feature>
<dbReference type="GO" id="GO:0046982">
    <property type="term" value="F:protein heterodimerization activity"/>
    <property type="evidence" value="ECO:0007669"/>
    <property type="project" value="InterPro"/>
</dbReference>
<proteinExistence type="predicted"/>
<evidence type="ECO:0000313" key="2">
    <source>
        <dbReference type="EMBL" id="JAP93908.1"/>
    </source>
</evidence>
<sequence length="90" mass="10022">ELTLPVSKTKKIARITNPSHSLTQQGSQLLTFCGEYITKFVLAEAEKEALKEGSKTISYANIRKVIMKTPGLAFLEDTVPEKFIIGEHQD</sequence>
<dbReference type="SUPFAM" id="SSF47113">
    <property type="entry name" value="Histone-fold"/>
    <property type="match status" value="1"/>
</dbReference>
<feature type="domain" description="Transcription factor CBF/NF-Y/archaeal histone" evidence="1">
    <location>
        <begin position="3"/>
        <end position="65"/>
    </location>
</feature>
<dbReference type="EMBL" id="GDID01002698">
    <property type="protein sequence ID" value="JAP93908.1"/>
    <property type="molecule type" value="Transcribed_RNA"/>
</dbReference>
<feature type="non-terminal residue" evidence="2">
    <location>
        <position position="90"/>
    </location>
</feature>
<dbReference type="Gene3D" id="1.10.20.10">
    <property type="entry name" value="Histone, subunit A"/>
    <property type="match status" value="1"/>
</dbReference>
<accession>A0A146KCC7</accession>
<dbReference type="InterPro" id="IPR003958">
    <property type="entry name" value="CBFA_NFYB_domain"/>
</dbReference>
<protein>
    <submittedName>
        <fullName evidence="2">Histone-like transcription factor (CBF/NF-Y)</fullName>
    </submittedName>
</protein>
<dbReference type="InterPro" id="IPR009072">
    <property type="entry name" value="Histone-fold"/>
</dbReference>